<dbReference type="EMBL" id="LXWW01000044">
    <property type="protein sequence ID" value="OAO17181.1"/>
    <property type="molecule type" value="Genomic_DNA"/>
</dbReference>
<name>A0A196SLM4_BLAHN</name>
<reference evidence="2 3" key="1">
    <citation type="submission" date="2016-05" db="EMBL/GenBank/DDBJ databases">
        <title>Nuclear genome of Blastocystis sp. subtype 1 NandII.</title>
        <authorList>
            <person name="Gentekaki E."/>
            <person name="Curtis B."/>
            <person name="Stairs C."/>
            <person name="Eme L."/>
            <person name="Herman E."/>
            <person name="Klimes V."/>
            <person name="Arias M.C."/>
            <person name="Elias M."/>
            <person name="Hilliou F."/>
            <person name="Klute M."/>
            <person name="Malik S.-B."/>
            <person name="Pightling A."/>
            <person name="Rachubinski R."/>
            <person name="Salas D."/>
            <person name="Schlacht A."/>
            <person name="Suga H."/>
            <person name="Archibald J."/>
            <person name="Ball S.G."/>
            <person name="Clark G."/>
            <person name="Dacks J."/>
            <person name="Van Der Giezen M."/>
            <person name="Tsaousis A."/>
            <person name="Roger A."/>
        </authorList>
    </citation>
    <scope>NUCLEOTIDE SEQUENCE [LARGE SCALE GENOMIC DNA]</scope>
    <source>
        <strain evidence="3">ATCC 50177 / NandII</strain>
    </source>
</reference>
<comment type="caution">
    <text evidence="2">The sequence shown here is derived from an EMBL/GenBank/DDBJ whole genome shotgun (WGS) entry which is preliminary data.</text>
</comment>
<protein>
    <submittedName>
        <fullName evidence="2">Uncharacterized protein</fullName>
    </submittedName>
</protein>
<proteinExistence type="predicted"/>
<dbReference type="Proteomes" id="UP000078348">
    <property type="component" value="Unassembled WGS sequence"/>
</dbReference>
<organism evidence="2 3">
    <name type="scientific">Blastocystis sp. subtype 1 (strain ATCC 50177 / NandII)</name>
    <dbReference type="NCBI Taxonomy" id="478820"/>
    <lineage>
        <taxon>Eukaryota</taxon>
        <taxon>Sar</taxon>
        <taxon>Stramenopiles</taxon>
        <taxon>Bigyra</taxon>
        <taxon>Opalozoa</taxon>
        <taxon>Opalinata</taxon>
        <taxon>Blastocystidae</taxon>
        <taxon>Blastocystis</taxon>
    </lineage>
</organism>
<gene>
    <name evidence="2" type="ORF">AV274_1120</name>
</gene>
<feature type="region of interest" description="Disordered" evidence="1">
    <location>
        <begin position="209"/>
        <end position="250"/>
    </location>
</feature>
<evidence type="ECO:0000313" key="3">
    <source>
        <dbReference type="Proteomes" id="UP000078348"/>
    </source>
</evidence>
<evidence type="ECO:0000313" key="2">
    <source>
        <dbReference type="EMBL" id="OAO17181.1"/>
    </source>
</evidence>
<sequence length="391" mass="44502">MASLIKGLTEGKQCSICMDEVKDNGTGHIRIGEEEVNVSMKTNPFVTEVASVIPDNMTYRCELKGVFQGVSSGDNREGVKPTALGAAKPAKPAKPAKETEKEAAVEPFLSRIGNTPSCSLSTLRLYTIHYLLLHTGMAMNTICSAVMRDLTKAKKTVSPKDRERIKLLVVSLCYATRSDCFDIRKKVVDSLQLSSFAWTPEEKRMLAKWTKKSVKQKEKTTKQKEKTTKQKEKTAKQKEKATRRKKVKASDTVKENDSYVELQLTIPNHQLRFSESILSPTITEHMETNMTQFEEYRQKVETGVLSTEEMNKLHADCILLKRILDRRSQRHEADLASVNTVITTLQGPDAEIVKEYKRRLEEKREKDVRIMKDYAEKMHAFLSEMYPALYK</sequence>
<accession>A0A196SLM4</accession>
<evidence type="ECO:0000256" key="1">
    <source>
        <dbReference type="SAM" id="MobiDB-lite"/>
    </source>
</evidence>
<feature type="compositionally biased region" description="Basic and acidic residues" evidence="1">
    <location>
        <begin position="215"/>
        <end position="240"/>
    </location>
</feature>
<dbReference type="AlphaFoldDB" id="A0A196SLM4"/>
<keyword evidence="3" id="KW-1185">Reference proteome</keyword>
<feature type="region of interest" description="Disordered" evidence="1">
    <location>
        <begin position="72"/>
        <end position="99"/>
    </location>
</feature>